<dbReference type="InterPro" id="IPR003374">
    <property type="entry name" value="ApbE-like_sf"/>
</dbReference>
<dbReference type="EC" id="2.7.1.180" evidence="2 11"/>
<keyword evidence="7 11" id="KW-0274">FAD</keyword>
<dbReference type="PANTHER" id="PTHR30040">
    <property type="entry name" value="THIAMINE BIOSYNTHESIS LIPOPROTEIN APBE"/>
    <property type="match status" value="1"/>
</dbReference>
<evidence type="ECO:0000313" key="12">
    <source>
        <dbReference type="EMBL" id="MBG9985980.1"/>
    </source>
</evidence>
<proteinExistence type="inferred from homology"/>
<comment type="caution">
    <text evidence="12">The sequence shown here is derived from an EMBL/GenBank/DDBJ whole genome shotgun (WGS) entry which is preliminary data.</text>
</comment>
<name>A0ABS0LR94_9LACT</name>
<organism evidence="12 13">
    <name type="scientific">Facklamia lactis</name>
    <dbReference type="NCBI Taxonomy" id="2749967"/>
    <lineage>
        <taxon>Bacteria</taxon>
        <taxon>Bacillati</taxon>
        <taxon>Bacillota</taxon>
        <taxon>Bacilli</taxon>
        <taxon>Lactobacillales</taxon>
        <taxon>Aerococcaceae</taxon>
        <taxon>Facklamia</taxon>
    </lineage>
</organism>
<evidence type="ECO:0000256" key="3">
    <source>
        <dbReference type="ARBA" id="ARBA00016337"/>
    </source>
</evidence>
<evidence type="ECO:0000256" key="8">
    <source>
        <dbReference type="ARBA" id="ARBA00022842"/>
    </source>
</evidence>
<accession>A0ABS0LR94</accession>
<dbReference type="SUPFAM" id="SSF143631">
    <property type="entry name" value="ApbE-like"/>
    <property type="match status" value="1"/>
</dbReference>
<evidence type="ECO:0000256" key="2">
    <source>
        <dbReference type="ARBA" id="ARBA00011955"/>
    </source>
</evidence>
<dbReference type="EMBL" id="JACBXQ010000002">
    <property type="protein sequence ID" value="MBG9985980.1"/>
    <property type="molecule type" value="Genomic_DNA"/>
</dbReference>
<dbReference type="InterPro" id="IPR024932">
    <property type="entry name" value="ApbE"/>
</dbReference>
<evidence type="ECO:0000256" key="1">
    <source>
        <dbReference type="ARBA" id="ARBA00001946"/>
    </source>
</evidence>
<evidence type="ECO:0000313" key="13">
    <source>
        <dbReference type="Proteomes" id="UP000721415"/>
    </source>
</evidence>
<comment type="similarity">
    <text evidence="11">Belongs to the ApbE family.</text>
</comment>
<dbReference type="PANTHER" id="PTHR30040:SF2">
    <property type="entry name" value="FAD:PROTEIN FMN TRANSFERASE"/>
    <property type="match status" value="1"/>
</dbReference>
<dbReference type="Gene3D" id="3.10.520.10">
    <property type="entry name" value="ApbE-like domains"/>
    <property type="match status" value="1"/>
</dbReference>
<keyword evidence="5 11" id="KW-0808">Transferase</keyword>
<sequence length="303" mass="34086">MGTNLHLKILHQNAVSLLQQAKKILLDYNQRYSTFINSSQLQQINLNAGIKPVQVDQDLFDLIAYGREASIQSKQTLNIAIGPLVKLWKIGFGANQIPDPQEIEQVLKLINPQHIKMNSHTKEVYLEHPGMAIDLGALAKGYFADNLKKFFIENGVKSGFIDLGGNVLTIGGNPERSDSCWRIGIQDPQKPRGQLIAAVKIQDLSLVTSGIYERVFRTKKGELFHHILDSHTGYPVENQLASVSILSPLSLKAEEWTTRLFYCSPQMALEIIEQTENIEGLIIDRHNNLYLSQGMKKITFLKK</sequence>
<dbReference type="Pfam" id="PF02424">
    <property type="entry name" value="ApbE"/>
    <property type="match status" value="1"/>
</dbReference>
<evidence type="ECO:0000256" key="5">
    <source>
        <dbReference type="ARBA" id="ARBA00022679"/>
    </source>
</evidence>
<comment type="catalytic activity">
    <reaction evidence="10 11">
        <text>L-threonyl-[protein] + FAD = FMN-L-threonyl-[protein] + AMP + H(+)</text>
        <dbReference type="Rhea" id="RHEA:36847"/>
        <dbReference type="Rhea" id="RHEA-COMP:11060"/>
        <dbReference type="Rhea" id="RHEA-COMP:11061"/>
        <dbReference type="ChEBI" id="CHEBI:15378"/>
        <dbReference type="ChEBI" id="CHEBI:30013"/>
        <dbReference type="ChEBI" id="CHEBI:57692"/>
        <dbReference type="ChEBI" id="CHEBI:74257"/>
        <dbReference type="ChEBI" id="CHEBI:456215"/>
        <dbReference type="EC" id="2.7.1.180"/>
    </reaction>
</comment>
<dbReference type="GO" id="GO:0016740">
    <property type="term" value="F:transferase activity"/>
    <property type="evidence" value="ECO:0007669"/>
    <property type="project" value="UniProtKB-KW"/>
</dbReference>
<reference evidence="12 13" key="1">
    <citation type="submission" date="2020-07" db="EMBL/GenBank/DDBJ databases">
        <title>Facklamia lactis sp. nov., isolated from raw milk.</title>
        <authorList>
            <person name="Doll E.V."/>
            <person name="Huptas C."/>
            <person name="Staib L."/>
            <person name="Wenning M."/>
            <person name="Scherer S."/>
        </authorList>
    </citation>
    <scope>NUCLEOTIDE SEQUENCE [LARGE SCALE GENOMIC DNA]</scope>
    <source>
        <strain evidence="12 13">DSM 111018</strain>
    </source>
</reference>
<keyword evidence="8 11" id="KW-0460">Magnesium</keyword>
<keyword evidence="4 11" id="KW-0285">Flavoprotein</keyword>
<evidence type="ECO:0000256" key="11">
    <source>
        <dbReference type="PIRNR" id="PIRNR006268"/>
    </source>
</evidence>
<evidence type="ECO:0000256" key="6">
    <source>
        <dbReference type="ARBA" id="ARBA00022723"/>
    </source>
</evidence>
<evidence type="ECO:0000256" key="9">
    <source>
        <dbReference type="ARBA" id="ARBA00031306"/>
    </source>
</evidence>
<protein>
    <recommendedName>
        <fullName evidence="3 11">FAD:protein FMN transferase</fullName>
        <ecNumber evidence="2 11">2.7.1.180</ecNumber>
    </recommendedName>
    <alternativeName>
        <fullName evidence="9 11">Flavin transferase</fullName>
    </alternativeName>
</protein>
<keyword evidence="6 11" id="KW-0479">Metal-binding</keyword>
<keyword evidence="13" id="KW-1185">Reference proteome</keyword>
<evidence type="ECO:0000256" key="7">
    <source>
        <dbReference type="ARBA" id="ARBA00022827"/>
    </source>
</evidence>
<evidence type="ECO:0000256" key="4">
    <source>
        <dbReference type="ARBA" id="ARBA00022630"/>
    </source>
</evidence>
<evidence type="ECO:0000256" key="10">
    <source>
        <dbReference type="ARBA" id="ARBA00048540"/>
    </source>
</evidence>
<comment type="cofactor">
    <cofactor evidence="1">
        <name>Mg(2+)</name>
        <dbReference type="ChEBI" id="CHEBI:18420"/>
    </cofactor>
</comment>
<dbReference type="PIRSF" id="PIRSF006268">
    <property type="entry name" value="ApbE"/>
    <property type="match status" value="1"/>
</dbReference>
<dbReference type="Proteomes" id="UP000721415">
    <property type="component" value="Unassembled WGS sequence"/>
</dbReference>
<gene>
    <name evidence="12" type="ORF">HZY91_03615</name>
</gene>